<evidence type="ECO:0000313" key="4">
    <source>
        <dbReference type="EMBL" id="KJK67026.1"/>
    </source>
</evidence>
<dbReference type="InterPro" id="IPR014790">
    <property type="entry name" value="MutL_C"/>
</dbReference>
<evidence type="ECO:0000256" key="1">
    <source>
        <dbReference type="ARBA" id="ARBA00006082"/>
    </source>
</evidence>
<evidence type="ECO:0000256" key="2">
    <source>
        <dbReference type="SAM" id="MobiDB-lite"/>
    </source>
</evidence>
<proteinExistence type="inferred from homology"/>
<sequence>MSGNSRRIEPLPPEVVAKLKSSTSITHLNGVIVELVKNALDANAHTVSVMVDFQRGGCKVDDNGDGILPTEFKPDGGLGKAHHTSKYHTDTGVYGQKGLFLASLAALSLLTITSHHVRHSNANTIIFHHSTPVARLIPAPVQQELGLSSHGTSVTVNDLFGNMPVRVKNRALALQRHDELDRQWDELRQLLVSLMIANDNLTKLVIIEASKDKRIIIRSRTQNHRADGELDLQRIASIFAQAGLIEFQNVQSWDAVSANMPGFSVHAAISLVPNPTKKIQFISLGMDPVFPKSSVSLFYAEVNRLFSLSDFGTTSTTQSISARGTSSAEHPDRYGGSNMKPTTKTVNKWPMFYIRIDTNESHKINNEGHDLPESDKSVQRIMDVLAAMIQEFLKQHNLRPRTGKRRQKAEKQRVGAPTSRSDRAPNRPGQVFKSEEALCDQLKLPNFQRSAPNVSQSFGEWSRIKSAQEFFNARSARFRVKSTSPEKAHGIERGSAQGNLPNRPETNNRRVLEESDVLSTYTGSTAPGIENGSGSDIAVSWTDPYTGTSHLVNSRTGQSVDARSPLDAVQRPRSTGSLQTMRACDSITRPRSAILSRTRNLWVEKLVDKWDNPVFSRSEKSLDVIGTRYGTKARMAHAGVNDVSTDVCGSENLGLPNVRGKLRRQDLETAEIIAQVDHKFVLAKIRSTAASEYSNDPGSILVLIDQHAADERCRVERLFEEYFTPPVEGSRQVQTVTLEPNIFEIPVTEAYVFGRYKQFFEFWGVEYTVEQGPADKSAYIFVHTLPMLIAERCRLEPELVTNLIRGEIWKREENGRGPENRLSVLEQDRWAEQLDICPRGIIELLNSRACRTAIMFNDELTIGECQSLVQNLARCVFPFQCAHGRPSMIPLLDMTDTLAMFHLGAEYMSEEEEQSEFAEVFKTWRDKIASP</sequence>
<dbReference type="Gene3D" id="3.30.1540.20">
    <property type="entry name" value="MutL, C-terminal domain, dimerisation subdomain"/>
    <property type="match status" value="1"/>
</dbReference>
<dbReference type="EMBL" id="JZEE01000225">
    <property type="protein sequence ID" value="KJK67026.1"/>
    <property type="molecule type" value="Genomic_DNA"/>
</dbReference>
<evidence type="ECO:0000313" key="5">
    <source>
        <dbReference type="Proteomes" id="UP000033540"/>
    </source>
</evidence>
<comment type="caution">
    <text evidence="4">The sequence shown here is derived from an EMBL/GenBank/DDBJ whole genome shotgun (WGS) entry which is preliminary data.</text>
</comment>
<feature type="compositionally biased region" description="Polar residues" evidence="2">
    <location>
        <begin position="314"/>
        <end position="328"/>
    </location>
</feature>
<feature type="compositionally biased region" description="Polar residues" evidence="2">
    <location>
        <begin position="549"/>
        <end position="561"/>
    </location>
</feature>
<dbReference type="SUPFAM" id="SSF55874">
    <property type="entry name" value="ATPase domain of HSP90 chaperone/DNA topoisomerase II/histidine kinase"/>
    <property type="match status" value="1"/>
</dbReference>
<gene>
    <name evidence="4" type="ORF">P875_00127604</name>
</gene>
<feature type="region of interest" description="Disordered" evidence="2">
    <location>
        <begin position="549"/>
        <end position="579"/>
    </location>
</feature>
<dbReference type="InterPro" id="IPR042120">
    <property type="entry name" value="MutL_C_dimsub"/>
</dbReference>
<dbReference type="SUPFAM" id="SSF118116">
    <property type="entry name" value="DNA mismatch repair protein MutL"/>
    <property type="match status" value="1"/>
</dbReference>
<dbReference type="PANTHER" id="PTHR10073:SF47">
    <property type="entry name" value="DNA MISMATCH REPAIR PROTEIN MLH3"/>
    <property type="match status" value="1"/>
</dbReference>
<dbReference type="AlphaFoldDB" id="A0A0F0IIN6"/>
<dbReference type="InterPro" id="IPR038973">
    <property type="entry name" value="MutL/Mlh/Pms-like"/>
</dbReference>
<dbReference type="Pfam" id="PF13589">
    <property type="entry name" value="HATPase_c_3"/>
    <property type="match status" value="1"/>
</dbReference>
<accession>A0A0F0IIN6</accession>
<keyword evidence="4" id="KW-0418">Kinase</keyword>
<feature type="region of interest" description="Disordered" evidence="2">
    <location>
        <begin position="395"/>
        <end position="430"/>
    </location>
</feature>
<dbReference type="Proteomes" id="UP000033540">
    <property type="component" value="Unassembled WGS sequence"/>
</dbReference>
<feature type="region of interest" description="Disordered" evidence="2">
    <location>
        <begin position="481"/>
        <end position="535"/>
    </location>
</feature>
<dbReference type="OrthoDB" id="429932at2759"/>
<reference evidence="4 5" key="1">
    <citation type="submission" date="2015-02" db="EMBL/GenBank/DDBJ databases">
        <title>Draft genome sequence of Aspergillus parasiticus SU-1.</title>
        <authorList>
            <person name="Yu J."/>
            <person name="Fedorova N."/>
            <person name="Yin Y."/>
            <person name="Losada L."/>
            <person name="Zafar N."/>
            <person name="Taujale R."/>
            <person name="Ehrlich K.C."/>
            <person name="Bhatnagar D."/>
            <person name="Cleveland T.E."/>
            <person name="Bennett J.W."/>
            <person name="Nierman W.C."/>
        </authorList>
    </citation>
    <scope>NUCLEOTIDE SEQUENCE [LARGE SCALE GENOMIC DNA]</scope>
    <source>
        <strain evidence="5">ATCC 56775 / NRRL 5862 / SRRC 143 / SU-1</strain>
    </source>
</reference>
<dbReference type="InterPro" id="IPR042121">
    <property type="entry name" value="MutL_C_regsub"/>
</dbReference>
<dbReference type="InterPro" id="IPR037198">
    <property type="entry name" value="MutL_C_sf"/>
</dbReference>
<dbReference type="GO" id="GO:0032300">
    <property type="term" value="C:mismatch repair complex"/>
    <property type="evidence" value="ECO:0007669"/>
    <property type="project" value="InterPro"/>
</dbReference>
<dbReference type="STRING" id="1403190.A0A0F0IIN6"/>
<dbReference type="PANTHER" id="PTHR10073">
    <property type="entry name" value="DNA MISMATCH REPAIR PROTEIN MLH, PMS, MUTL"/>
    <property type="match status" value="1"/>
</dbReference>
<feature type="region of interest" description="Disordered" evidence="2">
    <location>
        <begin position="314"/>
        <end position="342"/>
    </location>
</feature>
<dbReference type="SMART" id="SM00853">
    <property type="entry name" value="MutL_C"/>
    <property type="match status" value="1"/>
</dbReference>
<name>A0A0F0IIN6_ASPPU</name>
<dbReference type="GO" id="GO:0016301">
    <property type="term" value="F:kinase activity"/>
    <property type="evidence" value="ECO:0007669"/>
    <property type="project" value="UniProtKB-KW"/>
</dbReference>
<dbReference type="Gene3D" id="3.30.1370.100">
    <property type="entry name" value="MutL, C-terminal domain, regulatory subdomain"/>
    <property type="match status" value="1"/>
</dbReference>
<dbReference type="GO" id="GO:0006298">
    <property type="term" value="P:mismatch repair"/>
    <property type="evidence" value="ECO:0007669"/>
    <property type="project" value="InterPro"/>
</dbReference>
<dbReference type="GO" id="GO:0005524">
    <property type="term" value="F:ATP binding"/>
    <property type="evidence" value="ECO:0007669"/>
    <property type="project" value="InterPro"/>
</dbReference>
<dbReference type="GO" id="GO:0140664">
    <property type="term" value="F:ATP-dependent DNA damage sensor activity"/>
    <property type="evidence" value="ECO:0007669"/>
    <property type="project" value="InterPro"/>
</dbReference>
<feature type="domain" description="MutL C-terminal dimerisation" evidence="3">
    <location>
        <begin position="672"/>
        <end position="860"/>
    </location>
</feature>
<organism evidence="4 5">
    <name type="scientific">Aspergillus parasiticus (strain ATCC 56775 / NRRL 5862 / SRRC 143 / SU-1)</name>
    <dbReference type="NCBI Taxonomy" id="1403190"/>
    <lineage>
        <taxon>Eukaryota</taxon>
        <taxon>Fungi</taxon>
        <taxon>Dikarya</taxon>
        <taxon>Ascomycota</taxon>
        <taxon>Pezizomycotina</taxon>
        <taxon>Eurotiomycetes</taxon>
        <taxon>Eurotiomycetidae</taxon>
        <taxon>Eurotiales</taxon>
        <taxon>Aspergillaceae</taxon>
        <taxon>Aspergillus</taxon>
        <taxon>Aspergillus subgen. Circumdati</taxon>
    </lineage>
</organism>
<dbReference type="GO" id="GO:0016887">
    <property type="term" value="F:ATP hydrolysis activity"/>
    <property type="evidence" value="ECO:0007669"/>
    <property type="project" value="InterPro"/>
</dbReference>
<feature type="compositionally biased region" description="Basic residues" evidence="2">
    <location>
        <begin position="396"/>
        <end position="408"/>
    </location>
</feature>
<dbReference type="InterPro" id="IPR036890">
    <property type="entry name" value="HATPase_C_sf"/>
</dbReference>
<dbReference type="Gene3D" id="3.30.565.10">
    <property type="entry name" value="Histidine kinase-like ATPase, C-terminal domain"/>
    <property type="match status" value="1"/>
</dbReference>
<protein>
    <submittedName>
        <fullName evidence="4">Histidine kinase-DNA gyrase B-and HSP90-like ATPase</fullName>
    </submittedName>
</protein>
<keyword evidence="4" id="KW-0808">Transferase</keyword>
<comment type="similarity">
    <text evidence="1">Belongs to the DNA mismatch repair MutL/HexB family.</text>
</comment>
<evidence type="ECO:0000259" key="3">
    <source>
        <dbReference type="SMART" id="SM00853"/>
    </source>
</evidence>